<dbReference type="AlphaFoldDB" id="A0A2W1N367"/>
<feature type="domain" description="Acyltransferase 3" evidence="2">
    <location>
        <begin position="12"/>
        <end position="350"/>
    </location>
</feature>
<feature type="transmembrane region" description="Helical" evidence="1">
    <location>
        <begin position="94"/>
        <end position="116"/>
    </location>
</feature>
<feature type="transmembrane region" description="Helical" evidence="1">
    <location>
        <begin position="234"/>
        <end position="255"/>
    </location>
</feature>
<dbReference type="EMBL" id="QKSB01000001">
    <property type="protein sequence ID" value="PZE18314.1"/>
    <property type="molecule type" value="Genomic_DNA"/>
</dbReference>
<feature type="transmembrane region" description="Helical" evidence="1">
    <location>
        <begin position="174"/>
        <end position="192"/>
    </location>
</feature>
<feature type="transmembrane region" description="Helical" evidence="1">
    <location>
        <begin position="303"/>
        <end position="322"/>
    </location>
</feature>
<keyword evidence="4" id="KW-1185">Reference proteome</keyword>
<keyword evidence="1" id="KW-0472">Membrane</keyword>
<keyword evidence="1" id="KW-0812">Transmembrane</keyword>
<feature type="transmembrane region" description="Helical" evidence="1">
    <location>
        <begin position="261"/>
        <end position="283"/>
    </location>
</feature>
<sequence length="372" mass="43385">MKKIKHLYYKDLAGFRLIGMLLIFSYIIMYLLATNDRSDFSIHALAYTSEFADVGLSLFVLLSSFLITVQGLREYKYTKSFSLRKFYIRRLLKVAPILIIGLLFYFFIHPLLINFLKLTSLEGSNSIKNLLFFPTYHGLLRAEVFIYAYILYNVLLISFFYLVWGFVLKYLQSILPLISILLIVGGVFLKFLYINESNSFEHYILYYIFEVGIGAALAVIFRKQKNLVDWIKKLSHAQIVTFYITVISIILLWFFVLQIEILSALIKMVFTLLIACMIMEQTFAKHSILKLRDIKVIMRLGKLSYNMIVLSPIIAVIILIAIESLDRSITAPIIKVVYPIITLLITWLLADIFYKYISKFFIRMQSDFKPLK</sequence>
<feature type="transmembrane region" description="Helical" evidence="1">
    <location>
        <begin position="54"/>
        <end position="73"/>
    </location>
</feature>
<name>A0A2W1N367_9FLAO</name>
<feature type="transmembrane region" description="Helical" evidence="1">
    <location>
        <begin position="334"/>
        <end position="354"/>
    </location>
</feature>
<keyword evidence="1" id="KW-1133">Transmembrane helix</keyword>
<gene>
    <name evidence="3" type="ORF">DNU06_00320</name>
</gene>
<protein>
    <recommendedName>
        <fullName evidence="2">Acyltransferase 3 domain-containing protein</fullName>
    </recommendedName>
</protein>
<dbReference type="RefSeq" id="WP_111061215.1">
    <property type="nucleotide sequence ID" value="NZ_JBHUCU010000007.1"/>
</dbReference>
<organism evidence="3 4">
    <name type="scientific">Putridiphycobacter roseus</name>
    <dbReference type="NCBI Taxonomy" id="2219161"/>
    <lineage>
        <taxon>Bacteria</taxon>
        <taxon>Pseudomonadati</taxon>
        <taxon>Bacteroidota</taxon>
        <taxon>Flavobacteriia</taxon>
        <taxon>Flavobacteriales</taxon>
        <taxon>Crocinitomicaceae</taxon>
        <taxon>Putridiphycobacter</taxon>
    </lineage>
</organism>
<feature type="transmembrane region" description="Helical" evidence="1">
    <location>
        <begin position="12"/>
        <end position="34"/>
    </location>
</feature>
<evidence type="ECO:0000259" key="2">
    <source>
        <dbReference type="Pfam" id="PF01757"/>
    </source>
</evidence>
<feature type="transmembrane region" description="Helical" evidence="1">
    <location>
        <begin position="144"/>
        <end position="167"/>
    </location>
</feature>
<dbReference type="OrthoDB" id="9767863at2"/>
<feature type="transmembrane region" description="Helical" evidence="1">
    <location>
        <begin position="204"/>
        <end position="222"/>
    </location>
</feature>
<accession>A0A2W1N367</accession>
<evidence type="ECO:0000313" key="4">
    <source>
        <dbReference type="Proteomes" id="UP000249248"/>
    </source>
</evidence>
<dbReference type="GO" id="GO:0016747">
    <property type="term" value="F:acyltransferase activity, transferring groups other than amino-acyl groups"/>
    <property type="evidence" value="ECO:0007669"/>
    <property type="project" value="InterPro"/>
</dbReference>
<dbReference type="Proteomes" id="UP000249248">
    <property type="component" value="Unassembled WGS sequence"/>
</dbReference>
<evidence type="ECO:0000313" key="3">
    <source>
        <dbReference type="EMBL" id="PZE18314.1"/>
    </source>
</evidence>
<proteinExistence type="predicted"/>
<reference evidence="3 4" key="1">
    <citation type="submission" date="2018-06" db="EMBL/GenBank/DDBJ databases">
        <title>The draft genome sequence of Crocinitomix sp. SM1701.</title>
        <authorList>
            <person name="Zhang X."/>
        </authorList>
    </citation>
    <scope>NUCLEOTIDE SEQUENCE [LARGE SCALE GENOMIC DNA]</scope>
    <source>
        <strain evidence="3 4">SM1701</strain>
    </source>
</reference>
<comment type="caution">
    <text evidence="3">The sequence shown here is derived from an EMBL/GenBank/DDBJ whole genome shotgun (WGS) entry which is preliminary data.</text>
</comment>
<dbReference type="Pfam" id="PF01757">
    <property type="entry name" value="Acyl_transf_3"/>
    <property type="match status" value="1"/>
</dbReference>
<evidence type="ECO:0000256" key="1">
    <source>
        <dbReference type="SAM" id="Phobius"/>
    </source>
</evidence>
<dbReference type="InterPro" id="IPR002656">
    <property type="entry name" value="Acyl_transf_3_dom"/>
</dbReference>